<evidence type="ECO:0000313" key="2">
    <source>
        <dbReference type="EMBL" id="SBW19137.1"/>
    </source>
</evidence>
<proteinExistence type="predicted"/>
<dbReference type="SUPFAM" id="SSF49785">
    <property type="entry name" value="Galactose-binding domain-like"/>
    <property type="match status" value="1"/>
</dbReference>
<reference evidence="3" key="1">
    <citation type="submission" date="2016-02" db="EMBL/GenBank/DDBJ databases">
        <authorList>
            <person name="Wibberg D."/>
        </authorList>
    </citation>
    <scope>NUCLEOTIDE SEQUENCE [LARGE SCALE GENOMIC DNA]</scope>
</reference>
<dbReference type="Pfam" id="PF08305">
    <property type="entry name" value="NPCBM"/>
    <property type="match status" value="1"/>
</dbReference>
<dbReference type="InterPro" id="IPR038637">
    <property type="entry name" value="NPCBM_sf"/>
</dbReference>
<dbReference type="InterPro" id="IPR013222">
    <property type="entry name" value="Glyco_hyd_98_carb-bd"/>
</dbReference>
<dbReference type="InterPro" id="IPR008979">
    <property type="entry name" value="Galactose-bd-like_sf"/>
</dbReference>
<dbReference type="EMBL" id="FLUV01000389">
    <property type="protein sequence ID" value="SBW19137.1"/>
    <property type="molecule type" value="Genomic_DNA"/>
</dbReference>
<evidence type="ECO:0000313" key="3">
    <source>
        <dbReference type="Proteomes" id="UP000199013"/>
    </source>
</evidence>
<dbReference type="AlphaFoldDB" id="A0A1C3NUQ2"/>
<name>A0A1C3NUQ2_9ACTN</name>
<dbReference type="Proteomes" id="UP000199013">
    <property type="component" value="Unassembled WGS sequence"/>
</dbReference>
<feature type="domain" description="Glycosyl hydrolase family 98 putative carbohydrate-binding module" evidence="1">
    <location>
        <begin position="62"/>
        <end position="143"/>
    </location>
</feature>
<organism evidence="2 3">
    <name type="scientific">Candidatus Protofrankia californiensis</name>
    <dbReference type="NCBI Taxonomy" id="1839754"/>
    <lineage>
        <taxon>Bacteria</taxon>
        <taxon>Bacillati</taxon>
        <taxon>Actinomycetota</taxon>
        <taxon>Actinomycetes</taxon>
        <taxon>Frankiales</taxon>
        <taxon>Frankiaceae</taxon>
        <taxon>Protofrankia</taxon>
    </lineage>
</organism>
<evidence type="ECO:0000259" key="1">
    <source>
        <dbReference type="Pfam" id="PF08305"/>
    </source>
</evidence>
<protein>
    <recommendedName>
        <fullName evidence="1">Glycosyl hydrolase family 98 putative carbohydrate-binding module domain-containing protein</fullName>
    </recommendedName>
</protein>
<dbReference type="Gene3D" id="2.60.120.1060">
    <property type="entry name" value="NPCBM/NEW2 domain"/>
    <property type="match status" value="1"/>
</dbReference>
<accession>A0A1C3NUQ2</accession>
<sequence>MGNSTSKPTAAQGNIGRFLTDLIVIESDGRVETGSVAVSGELLPRSVTLRAVCCGWSGTNNFAKAEYDLGRHYRRFGATVGLADDSISSAAYLIEVYGDSKRLAVHTVRLGNSVAVDVDVTGILRLRLATTWVEGDQGVSGKWSSRSVFGDAVVTGVQGEVPG</sequence>
<gene>
    <name evidence="2" type="ORF">FDG2_0968</name>
</gene>
<keyword evidence="3" id="KW-1185">Reference proteome</keyword>